<dbReference type="Proteomes" id="UP001242313">
    <property type="component" value="Unassembled WGS sequence"/>
</dbReference>
<dbReference type="InterPro" id="IPR036849">
    <property type="entry name" value="Enolase-like_C_sf"/>
</dbReference>
<protein>
    <submittedName>
        <fullName evidence="3">O-succinylbenzoate synthase</fullName>
        <ecNumber evidence="3">4.2.1.113</ecNumber>
    </submittedName>
</protein>
<accession>A0ABU0FT33</accession>
<dbReference type="Gene3D" id="3.20.20.120">
    <property type="entry name" value="Enolase-like C-terminal domain"/>
    <property type="match status" value="1"/>
</dbReference>
<keyword evidence="1" id="KW-0479">Metal-binding</keyword>
<dbReference type="EMBL" id="JAUSUN010000005">
    <property type="protein sequence ID" value="MDQ0413101.1"/>
    <property type="molecule type" value="Genomic_DNA"/>
</dbReference>
<keyword evidence="4" id="KW-1185">Reference proteome</keyword>
<evidence type="ECO:0000259" key="2">
    <source>
        <dbReference type="Pfam" id="PF13378"/>
    </source>
</evidence>
<evidence type="ECO:0000313" key="3">
    <source>
        <dbReference type="EMBL" id="MDQ0413101.1"/>
    </source>
</evidence>
<comment type="caution">
    <text evidence="3">The sequence shown here is derived from an EMBL/GenBank/DDBJ whole genome shotgun (WGS) entry which is preliminary data.</text>
</comment>
<name>A0ABU0FT33_9BACI</name>
<dbReference type="Pfam" id="PF13378">
    <property type="entry name" value="MR_MLE_C"/>
    <property type="match status" value="1"/>
</dbReference>
<sequence length="123" mass="13336">MVYGGNGANRLPYAERLFDDDILDHAKLQYQLKTHICLDESIVTFEDAKNAIELASCGVINIKVGRVGGIGEAKKIHDYCHSKGIPVWAGGMMEFGISRAHNIALASLPGFTIPGDISGSDRY</sequence>
<organism evidence="3 4">
    <name type="scientific">Mesobacillus stamsii</name>
    <dbReference type="NCBI Taxonomy" id="225347"/>
    <lineage>
        <taxon>Bacteria</taxon>
        <taxon>Bacillati</taxon>
        <taxon>Bacillota</taxon>
        <taxon>Bacilli</taxon>
        <taxon>Bacillales</taxon>
        <taxon>Bacillaceae</taxon>
        <taxon>Mesobacillus</taxon>
    </lineage>
</organism>
<proteinExistence type="predicted"/>
<feature type="domain" description="Enolase C-terminal" evidence="2">
    <location>
        <begin position="19"/>
        <end position="116"/>
    </location>
</feature>
<evidence type="ECO:0000313" key="4">
    <source>
        <dbReference type="Proteomes" id="UP001242313"/>
    </source>
</evidence>
<dbReference type="PANTHER" id="PTHR48073:SF5">
    <property type="entry name" value="O-SUCCINYLBENZOATE SYNTHASE"/>
    <property type="match status" value="1"/>
</dbReference>
<reference evidence="3 4" key="1">
    <citation type="submission" date="2023-07" db="EMBL/GenBank/DDBJ databases">
        <title>Genomic Encyclopedia of Type Strains, Phase IV (KMG-IV): sequencing the most valuable type-strain genomes for metagenomic binning, comparative biology and taxonomic classification.</title>
        <authorList>
            <person name="Goeker M."/>
        </authorList>
    </citation>
    <scope>NUCLEOTIDE SEQUENCE [LARGE SCALE GENOMIC DNA]</scope>
    <source>
        <strain evidence="3 4">DSM 19598</strain>
    </source>
</reference>
<dbReference type="GO" id="GO:0043748">
    <property type="term" value="F:O-succinylbenzoate synthase activity"/>
    <property type="evidence" value="ECO:0007669"/>
    <property type="project" value="UniProtKB-EC"/>
</dbReference>
<dbReference type="PANTHER" id="PTHR48073">
    <property type="entry name" value="O-SUCCINYLBENZOATE SYNTHASE-RELATED"/>
    <property type="match status" value="1"/>
</dbReference>
<dbReference type="InterPro" id="IPR029065">
    <property type="entry name" value="Enolase_C-like"/>
</dbReference>
<keyword evidence="3" id="KW-0456">Lyase</keyword>
<dbReference type="EC" id="4.2.1.113" evidence="3"/>
<evidence type="ECO:0000256" key="1">
    <source>
        <dbReference type="ARBA" id="ARBA00022723"/>
    </source>
</evidence>
<dbReference type="SUPFAM" id="SSF51604">
    <property type="entry name" value="Enolase C-terminal domain-like"/>
    <property type="match status" value="1"/>
</dbReference>
<gene>
    <name evidence="3" type="ORF">J2S25_001283</name>
</gene>